<accession>A0A8J3LNF8</accession>
<organism evidence="1 2">
    <name type="scientific">Catellatospora methionotrophica</name>
    <dbReference type="NCBI Taxonomy" id="121620"/>
    <lineage>
        <taxon>Bacteria</taxon>
        <taxon>Bacillati</taxon>
        <taxon>Actinomycetota</taxon>
        <taxon>Actinomycetes</taxon>
        <taxon>Micromonosporales</taxon>
        <taxon>Micromonosporaceae</taxon>
        <taxon>Catellatospora</taxon>
    </lineage>
</organism>
<protein>
    <submittedName>
        <fullName evidence="1">Uncharacterized protein</fullName>
    </submittedName>
</protein>
<name>A0A8J3LNF8_9ACTN</name>
<reference evidence="1" key="1">
    <citation type="submission" date="2021-01" db="EMBL/GenBank/DDBJ databases">
        <title>Whole genome shotgun sequence of Catellatospora methionotrophica NBRC 14553.</title>
        <authorList>
            <person name="Komaki H."/>
            <person name="Tamura T."/>
        </authorList>
    </citation>
    <scope>NUCLEOTIDE SEQUENCE</scope>
    <source>
        <strain evidence="1">NBRC 14553</strain>
    </source>
</reference>
<evidence type="ECO:0000313" key="2">
    <source>
        <dbReference type="Proteomes" id="UP000660339"/>
    </source>
</evidence>
<dbReference type="EMBL" id="BONJ01000023">
    <property type="protein sequence ID" value="GIG15930.1"/>
    <property type="molecule type" value="Genomic_DNA"/>
</dbReference>
<dbReference type="AlphaFoldDB" id="A0A8J3LNF8"/>
<sequence length="60" mass="6471">MLACAVPALPTRLRPTAATVAEATAIGAHRRGRRVLAAAPVMLRDIEDSFLEGTEERWNA</sequence>
<keyword evidence="2" id="KW-1185">Reference proteome</keyword>
<proteinExistence type="predicted"/>
<gene>
    <name evidence="1" type="ORF">Cme02nite_42620</name>
</gene>
<dbReference type="Proteomes" id="UP000660339">
    <property type="component" value="Unassembled WGS sequence"/>
</dbReference>
<comment type="caution">
    <text evidence="1">The sequence shown here is derived from an EMBL/GenBank/DDBJ whole genome shotgun (WGS) entry which is preliminary data.</text>
</comment>
<evidence type="ECO:0000313" key="1">
    <source>
        <dbReference type="EMBL" id="GIG15930.1"/>
    </source>
</evidence>